<comment type="caution">
    <text evidence="1">The sequence shown here is derived from an EMBL/GenBank/DDBJ whole genome shotgun (WGS) entry which is preliminary data.</text>
</comment>
<dbReference type="Proteomes" id="UP000006462">
    <property type="component" value="Unassembled WGS sequence"/>
</dbReference>
<sequence>MRHRSNAKEHRSNGKILCLVTRSRLGSEIHSLNKRSSS</sequence>
<gene>
    <name evidence="1" type="ORF">HMPREF7215_1097</name>
</gene>
<reference evidence="1 2" key="1">
    <citation type="submission" date="2009-12" db="EMBL/GenBank/DDBJ databases">
        <authorList>
            <person name="Shrivastava S."/>
            <person name="Madupu R."/>
            <person name="Durkin A.S."/>
            <person name="Torralba M."/>
            <person name="Methe B."/>
            <person name="Sutton G.G."/>
            <person name="Strausberg R.L."/>
            <person name="Nelson K.E."/>
        </authorList>
    </citation>
    <scope>NUCLEOTIDE SEQUENCE [LARGE SCALE GENOMIC DNA]</scope>
    <source>
        <strain evidence="1 2">W5455</strain>
    </source>
</reference>
<name>A0ABP2HRJ9_9BACT</name>
<protein>
    <submittedName>
        <fullName evidence="1">Uncharacterized protein</fullName>
    </submittedName>
</protein>
<accession>A0ABP2HRJ9</accession>
<organism evidence="1 2">
    <name type="scientific">Pyramidobacter piscolens W5455</name>
    <dbReference type="NCBI Taxonomy" id="352165"/>
    <lineage>
        <taxon>Bacteria</taxon>
        <taxon>Thermotogati</taxon>
        <taxon>Synergistota</taxon>
        <taxon>Synergistia</taxon>
        <taxon>Synergistales</taxon>
        <taxon>Dethiosulfovibrionaceae</taxon>
        <taxon>Pyramidobacter</taxon>
    </lineage>
</organism>
<evidence type="ECO:0000313" key="1">
    <source>
        <dbReference type="EMBL" id="EFB89994.1"/>
    </source>
</evidence>
<keyword evidence="2" id="KW-1185">Reference proteome</keyword>
<proteinExistence type="predicted"/>
<dbReference type="EMBL" id="ADFP01000100">
    <property type="protein sequence ID" value="EFB89994.1"/>
    <property type="molecule type" value="Genomic_DNA"/>
</dbReference>
<evidence type="ECO:0000313" key="2">
    <source>
        <dbReference type="Proteomes" id="UP000006462"/>
    </source>
</evidence>